<evidence type="ECO:0000256" key="2">
    <source>
        <dbReference type="ARBA" id="ARBA00012438"/>
    </source>
</evidence>
<dbReference type="PANTHER" id="PTHR45436:SF5">
    <property type="entry name" value="SENSOR HISTIDINE KINASE TRCS"/>
    <property type="match status" value="1"/>
</dbReference>
<comment type="catalytic activity">
    <reaction evidence="1">
        <text>ATP + protein L-histidine = ADP + protein N-phospho-L-histidine.</text>
        <dbReference type="EC" id="2.7.13.3"/>
    </reaction>
</comment>
<evidence type="ECO:0000313" key="8">
    <source>
        <dbReference type="EMBL" id="ERT49403.1"/>
    </source>
</evidence>
<dbReference type="Proteomes" id="UP000017126">
    <property type="component" value="Unassembled WGS sequence"/>
</dbReference>
<dbReference type="GO" id="GO:0004673">
    <property type="term" value="F:protein histidine kinase activity"/>
    <property type="evidence" value="ECO:0007669"/>
    <property type="project" value="UniProtKB-EC"/>
</dbReference>
<sequence length="377" mass="43814">MKWKKIYERLFFLILLVSLFFGGWQLISHYFQQQIVEQQESYLTKKAQLLIRQLDVENLQAAQNKTALEEFVHQSNERITLMDATGKILFDTNNETLNEQRNSRPEIKAVLNGGNLGSALRKSTTLNEDLLYVALPVKKSGQLEAILRIAEPTSGFLPRTESFRRWVFFFFLSFFLVLAGMIYYLIYQKNQPLKTVLPVLKKMVQNPNQAEVIMQTPDQWEELYQTINALSEQMSKMYRACTTTEEQLYTLLNELMIGVFLIDDADSRLLLLNPKMQLHLNVVSYQPEQRYTEVIQEPKLIQLIHQVTPEHPLIHQEITLTEGRQTLDLSLRYFTNSEGTGQILGVAYDLTKVRRLEKLQKDFVGNVSHEVNYSPLS</sequence>
<dbReference type="Pfam" id="PF16736">
    <property type="entry name" value="sCache_like"/>
    <property type="match status" value="1"/>
</dbReference>
<dbReference type="EMBL" id="AXOL01000064">
    <property type="protein sequence ID" value="ERT49403.1"/>
    <property type="molecule type" value="Genomic_DNA"/>
</dbReference>
<dbReference type="EC" id="2.7.13.3" evidence="2"/>
<keyword evidence="3" id="KW-0597">Phosphoprotein</keyword>
<accession>A0AAV3KZF0</accession>
<keyword evidence="6" id="KW-0472">Membrane</keyword>
<comment type="caution">
    <text evidence="8">The sequence shown here is derived from an EMBL/GenBank/DDBJ whole genome shotgun (WGS) entry which is preliminary data.</text>
</comment>
<dbReference type="InterPro" id="IPR031967">
    <property type="entry name" value="PhoR_single_Cache-like_dom"/>
</dbReference>
<organism evidence="8 9">
    <name type="scientific">Enterococcus faecium 10/96A</name>
    <dbReference type="NCBI Taxonomy" id="1391465"/>
    <lineage>
        <taxon>Bacteria</taxon>
        <taxon>Bacillati</taxon>
        <taxon>Bacillota</taxon>
        <taxon>Bacilli</taxon>
        <taxon>Lactobacillales</taxon>
        <taxon>Enterococcaceae</taxon>
        <taxon>Enterococcus</taxon>
    </lineage>
</organism>
<evidence type="ECO:0000256" key="5">
    <source>
        <dbReference type="ARBA" id="ARBA00022777"/>
    </source>
</evidence>
<evidence type="ECO:0000259" key="7">
    <source>
        <dbReference type="Pfam" id="PF16736"/>
    </source>
</evidence>
<proteinExistence type="predicted"/>
<name>A0AAV3KZF0_ENTFC</name>
<keyword evidence="4" id="KW-0808">Transferase</keyword>
<dbReference type="Gene3D" id="3.30.450.20">
    <property type="entry name" value="PAS domain"/>
    <property type="match status" value="2"/>
</dbReference>
<evidence type="ECO:0000256" key="3">
    <source>
        <dbReference type="ARBA" id="ARBA00022553"/>
    </source>
</evidence>
<feature type="transmembrane region" description="Helical" evidence="6">
    <location>
        <begin position="166"/>
        <end position="186"/>
    </location>
</feature>
<evidence type="ECO:0000313" key="9">
    <source>
        <dbReference type="Proteomes" id="UP000017126"/>
    </source>
</evidence>
<feature type="domain" description="PhoR single Cache-like" evidence="7">
    <location>
        <begin position="38"/>
        <end position="143"/>
    </location>
</feature>
<gene>
    <name evidence="8" type="ORF">O991_02367</name>
</gene>
<keyword evidence="5 8" id="KW-0418">Kinase</keyword>
<evidence type="ECO:0000256" key="1">
    <source>
        <dbReference type="ARBA" id="ARBA00000085"/>
    </source>
</evidence>
<dbReference type="AlphaFoldDB" id="A0AAV3KZF0"/>
<reference evidence="8 9" key="1">
    <citation type="submission" date="2013-09" db="EMBL/GenBank/DDBJ databases">
        <title>The Genome Sequence of Enterococcus faecium 10/96A.</title>
        <authorList>
            <consortium name="The Broad Institute Genome Sequencing Platform"/>
            <consortium name="The Broad Institute Genome Sequencing Center for Infectious Disease"/>
            <person name="Earl A.M."/>
            <person name="Gilmore M.S."/>
            <person name="Lebreton F."/>
            <person name="Courvalin P."/>
            <person name="Walker B."/>
            <person name="Young S.K."/>
            <person name="Zeng Q."/>
            <person name="Gargeya S."/>
            <person name="Fitzgerald M."/>
            <person name="Haas B."/>
            <person name="Abouelleil A."/>
            <person name="Alvarado L."/>
            <person name="Arachchi H.M."/>
            <person name="Berlin A.M."/>
            <person name="Chapman S.B."/>
            <person name="Dewar J."/>
            <person name="Goldberg J."/>
            <person name="Griggs A."/>
            <person name="Gujja S."/>
            <person name="Hansen M."/>
            <person name="Howarth C."/>
            <person name="Imamovic A."/>
            <person name="Larimer J."/>
            <person name="McCowan C."/>
            <person name="Murphy C."/>
            <person name="Neiman D."/>
            <person name="Pearson M."/>
            <person name="Priest M."/>
            <person name="Roberts A."/>
            <person name="Saif S."/>
            <person name="Shea T."/>
            <person name="Sisk P."/>
            <person name="Sykes S."/>
            <person name="Wortman J."/>
            <person name="Nusbaum C."/>
            <person name="Birren B."/>
        </authorList>
    </citation>
    <scope>NUCLEOTIDE SEQUENCE [LARGE SCALE GENOMIC DNA]</scope>
    <source>
        <strain evidence="8 9">10/96A</strain>
    </source>
</reference>
<dbReference type="PANTHER" id="PTHR45436">
    <property type="entry name" value="SENSOR HISTIDINE KINASE YKOH"/>
    <property type="match status" value="1"/>
</dbReference>
<keyword evidence="6" id="KW-1133">Transmembrane helix</keyword>
<keyword evidence="6" id="KW-0812">Transmembrane</keyword>
<evidence type="ECO:0000256" key="6">
    <source>
        <dbReference type="SAM" id="Phobius"/>
    </source>
</evidence>
<protein>
    <recommendedName>
        <fullName evidence="2">histidine kinase</fullName>
        <ecNumber evidence="2">2.7.13.3</ecNumber>
    </recommendedName>
</protein>
<evidence type="ECO:0000256" key="4">
    <source>
        <dbReference type="ARBA" id="ARBA00022679"/>
    </source>
</evidence>
<dbReference type="InterPro" id="IPR050428">
    <property type="entry name" value="TCS_sensor_his_kinase"/>
</dbReference>